<evidence type="ECO:0000313" key="2">
    <source>
        <dbReference type="EMBL" id="EUC50984.1"/>
    </source>
</evidence>
<gene>
    <name evidence="2" type="ORF">COCMIDRAFT_60894</name>
</gene>
<dbReference type="Proteomes" id="UP000054032">
    <property type="component" value="Unassembled WGS sequence"/>
</dbReference>
<dbReference type="RefSeq" id="XP_007682620.1">
    <property type="nucleotide sequence ID" value="XM_007684430.1"/>
</dbReference>
<dbReference type="AlphaFoldDB" id="W6ZTY1"/>
<feature type="region of interest" description="Disordered" evidence="1">
    <location>
        <begin position="1"/>
        <end position="106"/>
    </location>
</feature>
<feature type="compositionally biased region" description="Polar residues" evidence="1">
    <location>
        <begin position="94"/>
        <end position="106"/>
    </location>
</feature>
<dbReference type="HOGENOM" id="CLU_114647_0_0_1"/>
<evidence type="ECO:0000256" key="1">
    <source>
        <dbReference type="SAM" id="MobiDB-lite"/>
    </source>
</evidence>
<name>W6ZTY1_COCMI</name>
<dbReference type="EMBL" id="KI963920">
    <property type="protein sequence ID" value="EUC50984.1"/>
    <property type="molecule type" value="Genomic_DNA"/>
</dbReference>
<feature type="compositionally biased region" description="Acidic residues" evidence="1">
    <location>
        <begin position="70"/>
        <end position="79"/>
    </location>
</feature>
<sequence length="202" mass="21470">MCNHNGGKDSPMQPNINTSDPERPPQFNARNCNFDCDSGCNKDSDDEGGGAEMDGQTVIGEEENVHSDAEAQDESGGESEDLRGSEEFMPDSGESASDGTGSEFLSSLETGDMSVSMVVEPASSGDRSPVICASVPARSLSSNPGNTILLAGLMRVPSPLPMSYYFLQKPLRLSAQIEHCRGDPASHLVAPDRVRLSSLMEQ</sequence>
<feature type="non-terminal residue" evidence="2">
    <location>
        <position position="202"/>
    </location>
</feature>
<dbReference type="KEGG" id="bor:COCMIDRAFT_60894"/>
<dbReference type="GeneID" id="19124832"/>
<accession>W6ZTY1</accession>
<proteinExistence type="predicted"/>
<keyword evidence="3" id="KW-1185">Reference proteome</keyword>
<dbReference type="OrthoDB" id="3761807at2759"/>
<protein>
    <submittedName>
        <fullName evidence="2">Uncharacterized protein</fullName>
    </submittedName>
</protein>
<evidence type="ECO:0000313" key="3">
    <source>
        <dbReference type="Proteomes" id="UP000054032"/>
    </source>
</evidence>
<organism evidence="2 3">
    <name type="scientific">Bipolaris oryzae ATCC 44560</name>
    <dbReference type="NCBI Taxonomy" id="930090"/>
    <lineage>
        <taxon>Eukaryota</taxon>
        <taxon>Fungi</taxon>
        <taxon>Dikarya</taxon>
        <taxon>Ascomycota</taxon>
        <taxon>Pezizomycotina</taxon>
        <taxon>Dothideomycetes</taxon>
        <taxon>Pleosporomycetidae</taxon>
        <taxon>Pleosporales</taxon>
        <taxon>Pleosporineae</taxon>
        <taxon>Pleosporaceae</taxon>
        <taxon>Bipolaris</taxon>
    </lineage>
</organism>
<reference evidence="2 3" key="1">
    <citation type="journal article" date="2013" name="PLoS Genet.">
        <title>Comparative genome structure, secondary metabolite, and effector coding capacity across Cochliobolus pathogens.</title>
        <authorList>
            <person name="Condon B.J."/>
            <person name="Leng Y."/>
            <person name="Wu D."/>
            <person name="Bushley K.E."/>
            <person name="Ohm R.A."/>
            <person name="Otillar R."/>
            <person name="Martin J."/>
            <person name="Schackwitz W."/>
            <person name="Grimwood J."/>
            <person name="MohdZainudin N."/>
            <person name="Xue C."/>
            <person name="Wang R."/>
            <person name="Manning V.A."/>
            <person name="Dhillon B."/>
            <person name="Tu Z.J."/>
            <person name="Steffenson B.J."/>
            <person name="Salamov A."/>
            <person name="Sun H."/>
            <person name="Lowry S."/>
            <person name="LaButti K."/>
            <person name="Han J."/>
            <person name="Copeland A."/>
            <person name="Lindquist E."/>
            <person name="Barry K."/>
            <person name="Schmutz J."/>
            <person name="Baker S.E."/>
            <person name="Ciuffetti L.M."/>
            <person name="Grigoriev I.V."/>
            <person name="Zhong S."/>
            <person name="Turgeon B.G."/>
        </authorList>
    </citation>
    <scope>NUCLEOTIDE SEQUENCE [LARGE SCALE GENOMIC DNA]</scope>
    <source>
        <strain evidence="2 3">ATCC 44560</strain>
    </source>
</reference>